<feature type="transmembrane region" description="Helical" evidence="7">
    <location>
        <begin position="181"/>
        <end position="204"/>
    </location>
</feature>
<dbReference type="RefSeq" id="XP_016762575.1">
    <property type="nucleotide sequence ID" value="XM_016901192.1"/>
</dbReference>
<dbReference type="InterPro" id="IPR052337">
    <property type="entry name" value="SAT4-like"/>
</dbReference>
<evidence type="ECO:0000256" key="6">
    <source>
        <dbReference type="SAM" id="MobiDB-lite"/>
    </source>
</evidence>
<keyword evidence="2 7" id="KW-0812">Transmembrane</keyword>
<feature type="transmembrane region" description="Helical" evidence="7">
    <location>
        <begin position="49"/>
        <end position="71"/>
    </location>
</feature>
<keyword evidence="3 7" id="KW-1133">Transmembrane helix</keyword>
<feature type="region of interest" description="Disordered" evidence="6">
    <location>
        <begin position="398"/>
        <end position="423"/>
    </location>
</feature>
<comment type="subcellular location">
    <subcellularLocation>
        <location evidence="1">Membrane</location>
        <topology evidence="1">Multi-pass membrane protein</topology>
    </subcellularLocation>
</comment>
<feature type="domain" description="Rhodopsin" evidence="8">
    <location>
        <begin position="31"/>
        <end position="274"/>
    </location>
</feature>
<organism evidence="9 10">
    <name type="scientific">Sphaerulina musiva (strain SO2202)</name>
    <name type="common">Poplar stem canker fungus</name>
    <name type="synonym">Septoria musiva</name>
    <dbReference type="NCBI Taxonomy" id="692275"/>
    <lineage>
        <taxon>Eukaryota</taxon>
        <taxon>Fungi</taxon>
        <taxon>Dikarya</taxon>
        <taxon>Ascomycota</taxon>
        <taxon>Pezizomycotina</taxon>
        <taxon>Dothideomycetes</taxon>
        <taxon>Dothideomycetidae</taxon>
        <taxon>Mycosphaerellales</taxon>
        <taxon>Mycosphaerellaceae</taxon>
        <taxon>Sphaerulina</taxon>
    </lineage>
</organism>
<dbReference type="InterPro" id="IPR049326">
    <property type="entry name" value="Rhodopsin_dom_fungi"/>
</dbReference>
<dbReference type="OrthoDB" id="4329349at2759"/>
<keyword evidence="4 7" id="KW-0472">Membrane</keyword>
<evidence type="ECO:0000256" key="3">
    <source>
        <dbReference type="ARBA" id="ARBA00022989"/>
    </source>
</evidence>
<name>M3D992_SPHMS</name>
<protein>
    <recommendedName>
        <fullName evidence="8">Rhodopsin domain-containing protein</fullName>
    </recommendedName>
</protein>
<gene>
    <name evidence="9" type="ORF">SEPMUDRAFT_115727</name>
</gene>
<sequence length="423" mass="47135">MGCQSLKVFRNPAIVWEIGVWVVVGTIATTARLCVRVRVRGCKLQGDDYTATLALLCFWATTATSLSAYFLGTNPASTEDELRRLSHCQRHRLLLSNILQWVGWYPYATLLWSLKATVLFFLHRLSWGLHQHRQIKLLAALCAMSYLGIIVSITTICRPIQRNWAIALRPPPQCYKHNELIYVTIILNIITDAAILTLPLPLLWQMKVSIKRKIALTLLLCSGIFVITAALINILTATVASLKNTAKVHGNIWATREQVAGILAINAPILKPIFHPSFWRRGFLDPSRAPSLPLPYTSPRGPMVKADARHVVNPIPEQKMKLGILTTIESWATHSSMTSSSYSESARHGPPTLRTDSCVETHSLDPEAGWTALDEATKELARTTPRPLLPEPVYHAPHRTRSHHGGLQAVDEEEQALGTAKTR</sequence>
<evidence type="ECO:0000256" key="2">
    <source>
        <dbReference type="ARBA" id="ARBA00022692"/>
    </source>
</evidence>
<dbReference type="AlphaFoldDB" id="M3D992"/>
<dbReference type="Pfam" id="PF20684">
    <property type="entry name" value="Fung_rhodopsin"/>
    <property type="match status" value="1"/>
</dbReference>
<feature type="transmembrane region" description="Helical" evidence="7">
    <location>
        <begin position="137"/>
        <end position="161"/>
    </location>
</feature>
<evidence type="ECO:0000313" key="9">
    <source>
        <dbReference type="EMBL" id="EMF14454.1"/>
    </source>
</evidence>
<keyword evidence="10" id="KW-1185">Reference proteome</keyword>
<dbReference type="PANTHER" id="PTHR33048:SF2">
    <property type="entry name" value="SRPK"/>
    <property type="match status" value="1"/>
</dbReference>
<evidence type="ECO:0000256" key="4">
    <source>
        <dbReference type="ARBA" id="ARBA00023136"/>
    </source>
</evidence>
<evidence type="ECO:0000313" key="10">
    <source>
        <dbReference type="Proteomes" id="UP000016931"/>
    </source>
</evidence>
<dbReference type="eggNOG" id="ENOG502SH4E">
    <property type="taxonomic scope" value="Eukaryota"/>
</dbReference>
<dbReference type="HOGENOM" id="CLU_649188_0_0_1"/>
<feature type="transmembrane region" description="Helical" evidence="7">
    <location>
        <begin position="104"/>
        <end position="125"/>
    </location>
</feature>
<dbReference type="EMBL" id="KB456262">
    <property type="protein sequence ID" value="EMF14454.1"/>
    <property type="molecule type" value="Genomic_DNA"/>
</dbReference>
<accession>M3D992</accession>
<evidence type="ECO:0000259" key="8">
    <source>
        <dbReference type="Pfam" id="PF20684"/>
    </source>
</evidence>
<dbReference type="OMA" id="CTHESPV"/>
<proteinExistence type="inferred from homology"/>
<dbReference type="GeneID" id="27898329"/>
<evidence type="ECO:0000256" key="5">
    <source>
        <dbReference type="ARBA" id="ARBA00038359"/>
    </source>
</evidence>
<feature type="transmembrane region" description="Helical" evidence="7">
    <location>
        <begin position="14"/>
        <end position="37"/>
    </location>
</feature>
<dbReference type="PANTHER" id="PTHR33048">
    <property type="entry name" value="PTH11-LIKE INTEGRAL MEMBRANE PROTEIN (AFU_ORTHOLOGUE AFUA_5G11245)"/>
    <property type="match status" value="1"/>
</dbReference>
<comment type="similarity">
    <text evidence="5">Belongs to the SAT4 family.</text>
</comment>
<reference evidence="9 10" key="1">
    <citation type="journal article" date="2012" name="PLoS Pathog.">
        <title>Diverse lifestyles and strategies of plant pathogenesis encoded in the genomes of eighteen Dothideomycetes fungi.</title>
        <authorList>
            <person name="Ohm R.A."/>
            <person name="Feau N."/>
            <person name="Henrissat B."/>
            <person name="Schoch C.L."/>
            <person name="Horwitz B.A."/>
            <person name="Barry K.W."/>
            <person name="Condon B.J."/>
            <person name="Copeland A.C."/>
            <person name="Dhillon B."/>
            <person name="Glaser F."/>
            <person name="Hesse C.N."/>
            <person name="Kosti I."/>
            <person name="LaButti K."/>
            <person name="Lindquist E.A."/>
            <person name="Lucas S."/>
            <person name="Salamov A.A."/>
            <person name="Bradshaw R.E."/>
            <person name="Ciuffetti L."/>
            <person name="Hamelin R.C."/>
            <person name="Kema G.H.J."/>
            <person name="Lawrence C."/>
            <person name="Scott J.A."/>
            <person name="Spatafora J.W."/>
            <person name="Turgeon B.G."/>
            <person name="de Wit P.J.G.M."/>
            <person name="Zhong S."/>
            <person name="Goodwin S.B."/>
            <person name="Grigoriev I.V."/>
        </authorList>
    </citation>
    <scope>NUCLEOTIDE SEQUENCE [LARGE SCALE GENOMIC DNA]</scope>
    <source>
        <strain evidence="9 10">SO2202</strain>
    </source>
</reference>
<evidence type="ECO:0000256" key="1">
    <source>
        <dbReference type="ARBA" id="ARBA00004141"/>
    </source>
</evidence>
<dbReference type="Proteomes" id="UP000016931">
    <property type="component" value="Unassembled WGS sequence"/>
</dbReference>
<dbReference type="STRING" id="692275.M3D992"/>
<dbReference type="GO" id="GO:0016020">
    <property type="term" value="C:membrane"/>
    <property type="evidence" value="ECO:0007669"/>
    <property type="project" value="UniProtKB-SubCell"/>
</dbReference>
<evidence type="ECO:0000256" key="7">
    <source>
        <dbReference type="SAM" id="Phobius"/>
    </source>
</evidence>
<feature type="transmembrane region" description="Helical" evidence="7">
    <location>
        <begin position="216"/>
        <end position="235"/>
    </location>
</feature>